<gene>
    <name evidence="7" type="ordered locus">PP7435_Chr3-0019</name>
</gene>
<reference evidence="7 8" key="1">
    <citation type="journal article" date="2011" name="J. Biotechnol.">
        <title>High-quality genome sequence of Pichia pastoris CBS7435.</title>
        <authorList>
            <person name="Kuberl A."/>
            <person name="Schneider J."/>
            <person name="Thallinger G.G."/>
            <person name="Anderl I."/>
            <person name="Wibberg D."/>
            <person name="Hajek T."/>
            <person name="Jaenicke S."/>
            <person name="Brinkrolf K."/>
            <person name="Goesmann A."/>
            <person name="Szczepanowski R."/>
            <person name="Puhler A."/>
            <person name="Schwab H."/>
            <person name="Glieder A."/>
            <person name="Pichler H."/>
        </authorList>
    </citation>
    <scope>NUCLEOTIDE SEQUENCE [LARGE SCALE GENOMIC DNA]</scope>
    <source>
        <strain evidence="8">ATCC 76273 / CBS 7435 / CECT 11047 / NRRL Y-11430 / Wegner 21-1</strain>
    </source>
</reference>
<evidence type="ECO:0000256" key="4">
    <source>
        <dbReference type="ARBA" id="ARBA00023136"/>
    </source>
</evidence>
<feature type="transmembrane region" description="Helical" evidence="5">
    <location>
        <begin position="180"/>
        <end position="200"/>
    </location>
</feature>
<evidence type="ECO:0000256" key="1">
    <source>
        <dbReference type="ARBA" id="ARBA00004141"/>
    </source>
</evidence>
<feature type="domain" description="EamA" evidence="6">
    <location>
        <begin position="184"/>
        <end position="326"/>
    </location>
</feature>
<feature type="transmembrane region" description="Helical" evidence="5">
    <location>
        <begin position="220"/>
        <end position="241"/>
    </location>
</feature>
<protein>
    <recommendedName>
        <fullName evidence="6">EamA domain-containing protein</fullName>
    </recommendedName>
</protein>
<feature type="transmembrane region" description="Helical" evidence="5">
    <location>
        <begin position="12"/>
        <end position="33"/>
    </location>
</feature>
<evidence type="ECO:0000259" key="6">
    <source>
        <dbReference type="Pfam" id="PF00892"/>
    </source>
</evidence>
<organism evidence="7 8">
    <name type="scientific">Komagataella phaffii (strain ATCC 76273 / CBS 7435 / CECT 11047 / NRRL Y-11430 / Wegner 21-1)</name>
    <name type="common">Yeast</name>
    <name type="synonym">Pichia pastoris</name>
    <dbReference type="NCBI Taxonomy" id="981350"/>
    <lineage>
        <taxon>Eukaryota</taxon>
        <taxon>Fungi</taxon>
        <taxon>Dikarya</taxon>
        <taxon>Ascomycota</taxon>
        <taxon>Saccharomycotina</taxon>
        <taxon>Pichiomycetes</taxon>
        <taxon>Pichiales</taxon>
        <taxon>Pichiaceae</taxon>
        <taxon>Komagataella</taxon>
    </lineage>
</organism>
<dbReference type="InterPro" id="IPR037185">
    <property type="entry name" value="EmrE-like"/>
</dbReference>
<evidence type="ECO:0000313" key="7">
    <source>
        <dbReference type="EMBL" id="SCV12139.1"/>
    </source>
</evidence>
<dbReference type="InterPro" id="IPR000620">
    <property type="entry name" value="EamA_dom"/>
</dbReference>
<reference evidence="7 8" key="2">
    <citation type="journal article" date="2016" name="FEMS Yeast Res.">
        <title>Curation of the genome annotation of Pichia pastoris (Komagataella phaffii) CBS7435 from gene level to protein function.</title>
        <authorList>
            <person name="Valli M."/>
            <person name="Tatto N.E."/>
            <person name="Peymann A."/>
            <person name="Gruber C."/>
            <person name="Landes N."/>
            <person name="Ekker H."/>
            <person name="Thallinger G.G."/>
            <person name="Mattanovich D."/>
            <person name="Gasser B."/>
            <person name="Graf A.B."/>
        </authorList>
    </citation>
    <scope>GENOME REANNOTATION</scope>
    <source>
        <strain evidence="7 8">ATCC 76273 / CBS 7435 / CECT 11047 / NRRL Y-11430 / Wegner 21-1</strain>
    </source>
</reference>
<feature type="domain" description="EamA" evidence="6">
    <location>
        <begin position="14"/>
        <end position="167"/>
    </location>
</feature>
<dbReference type="SUPFAM" id="SSF103481">
    <property type="entry name" value="Multidrug resistance efflux transporter EmrE"/>
    <property type="match status" value="2"/>
</dbReference>
<proteinExistence type="predicted"/>
<feature type="transmembrane region" description="Helical" evidence="5">
    <location>
        <begin position="149"/>
        <end position="168"/>
    </location>
</feature>
<keyword evidence="4 5" id="KW-0472">Membrane</keyword>
<dbReference type="AlphaFoldDB" id="A0A1G4KQ47"/>
<keyword evidence="3 5" id="KW-1133">Transmembrane helix</keyword>
<comment type="subcellular location">
    <subcellularLocation>
        <location evidence="1">Membrane</location>
        <topology evidence="1">Multi-pass membrane protein</topology>
    </subcellularLocation>
</comment>
<feature type="transmembrane region" description="Helical" evidence="5">
    <location>
        <begin position="253"/>
        <end position="272"/>
    </location>
</feature>
<dbReference type="Pfam" id="PF00892">
    <property type="entry name" value="EamA"/>
    <property type="match status" value="2"/>
</dbReference>
<dbReference type="GO" id="GO:0000329">
    <property type="term" value="C:fungal-type vacuole membrane"/>
    <property type="evidence" value="ECO:0007669"/>
    <property type="project" value="TreeGrafter"/>
</dbReference>
<dbReference type="EMBL" id="FR839630">
    <property type="protein sequence ID" value="SCV12139.1"/>
    <property type="molecule type" value="Genomic_DNA"/>
</dbReference>
<sequence length="340" mass="38580">MSTATRKEKRHWVLGLLCLSIVVVFWVLSSFLVDELFLNHNYSKPFLLTYFNTGLFTIYLTPSLTNKLRQNFTQPRFQSFVMNHVEEGRLSFKETTVLSLQFCLLWYLSNLVTNASLKYTTVANQTILSSTSGFFTLLIGWLFRIENPSVIKAVGLGLSFVGIVMVTCRDQITKEASTSSFLSMFGNLLALAGALCYGLYTILLKRKAKNETRIDTSQFFGFVGVFTLLLLWPLIIILDYLDIERFELPKTKNVWCIIITNGCITMISDYLWAKALLLTSPLTVTVGLSFTIPFAMFLQEVKQAQEMSPLYLCGASLILISFILVNKDEKRDVIESTLET</sequence>
<dbReference type="PANTHER" id="PTHR23051">
    <property type="entry name" value="SOLUTE CARRIER FAMILY 35, MEMBER F5"/>
    <property type="match status" value="1"/>
</dbReference>
<evidence type="ECO:0000313" key="8">
    <source>
        <dbReference type="Proteomes" id="UP000006853"/>
    </source>
</evidence>
<dbReference type="PANTHER" id="PTHR23051:SF0">
    <property type="entry name" value="SOLUTE CARRIER FAMILY 35 MEMBER F5"/>
    <property type="match status" value="1"/>
</dbReference>
<accession>A0A1G4KQ47</accession>
<keyword evidence="8" id="KW-1185">Reference proteome</keyword>
<feature type="transmembrane region" description="Helical" evidence="5">
    <location>
        <begin position="278"/>
        <end position="298"/>
    </location>
</feature>
<dbReference type="Proteomes" id="UP000006853">
    <property type="component" value="Chromosome 3"/>
</dbReference>
<evidence type="ECO:0000256" key="3">
    <source>
        <dbReference type="ARBA" id="ARBA00022989"/>
    </source>
</evidence>
<keyword evidence="2 5" id="KW-0812">Transmembrane</keyword>
<name>A0A1G4KQ47_KOMPC</name>
<evidence type="ECO:0000256" key="5">
    <source>
        <dbReference type="SAM" id="Phobius"/>
    </source>
</evidence>
<feature type="transmembrane region" description="Helical" evidence="5">
    <location>
        <begin position="126"/>
        <end position="143"/>
    </location>
</feature>
<feature type="transmembrane region" description="Helical" evidence="5">
    <location>
        <begin position="45"/>
        <end position="62"/>
    </location>
</feature>
<evidence type="ECO:0000256" key="2">
    <source>
        <dbReference type="ARBA" id="ARBA00022692"/>
    </source>
</evidence>
<feature type="transmembrane region" description="Helical" evidence="5">
    <location>
        <begin position="310"/>
        <end position="326"/>
    </location>
</feature>